<evidence type="ECO:0000313" key="2">
    <source>
        <dbReference type="Proteomes" id="UP000664534"/>
    </source>
</evidence>
<proteinExistence type="predicted"/>
<organism evidence="1 2">
    <name type="scientific">Imshaugia aleurites</name>
    <dbReference type="NCBI Taxonomy" id="172621"/>
    <lineage>
        <taxon>Eukaryota</taxon>
        <taxon>Fungi</taxon>
        <taxon>Dikarya</taxon>
        <taxon>Ascomycota</taxon>
        <taxon>Pezizomycotina</taxon>
        <taxon>Lecanoromycetes</taxon>
        <taxon>OSLEUM clade</taxon>
        <taxon>Lecanoromycetidae</taxon>
        <taxon>Lecanorales</taxon>
        <taxon>Lecanorineae</taxon>
        <taxon>Parmeliaceae</taxon>
        <taxon>Imshaugia</taxon>
    </lineage>
</organism>
<dbReference type="Proteomes" id="UP000664534">
    <property type="component" value="Unassembled WGS sequence"/>
</dbReference>
<accession>A0A8H3I4T7</accession>
<name>A0A8H3I4T7_9LECA</name>
<comment type="caution">
    <text evidence="1">The sequence shown here is derived from an EMBL/GenBank/DDBJ whole genome shotgun (WGS) entry which is preliminary data.</text>
</comment>
<sequence>MPMLQHRRRQPLHERLPAAPTLLLIPLHIMNQWIKAVDLNAPGKFTVYKYHGDTRTSRYVPIANERGLERLTKSHALFNGNEQNAQTLVFSNLHTWNERHGPADEDKKMNGDRQPLGVSYLQFRMVLRANEWIVRAKGRTTPRLRELRFGYSSSPCCGTRYCCLDGFKQHSAPTRVVVCFAMIVAVSRDRRAITGRPIPNHETETRAKLLSEC</sequence>
<evidence type="ECO:0000313" key="1">
    <source>
        <dbReference type="EMBL" id="CAF9904703.1"/>
    </source>
</evidence>
<dbReference type="AlphaFoldDB" id="A0A8H3I4T7"/>
<keyword evidence="2" id="KW-1185">Reference proteome</keyword>
<dbReference type="EMBL" id="CAJPDT010000001">
    <property type="protein sequence ID" value="CAF9904703.1"/>
    <property type="molecule type" value="Genomic_DNA"/>
</dbReference>
<reference evidence="1" key="1">
    <citation type="submission" date="2021-03" db="EMBL/GenBank/DDBJ databases">
        <authorList>
            <person name="Tagirdzhanova G."/>
        </authorList>
    </citation>
    <scope>NUCLEOTIDE SEQUENCE</scope>
</reference>
<dbReference type="OrthoDB" id="5369907at2759"/>
<gene>
    <name evidence="1" type="ORF">IMSHALPRED_000147</name>
</gene>
<protein>
    <submittedName>
        <fullName evidence="1">Uncharacterized protein</fullName>
    </submittedName>
</protein>